<dbReference type="Pfam" id="PF00293">
    <property type="entry name" value="NUDIX"/>
    <property type="match status" value="1"/>
</dbReference>
<dbReference type="InterPro" id="IPR003563">
    <property type="entry name" value="8ODP"/>
</dbReference>
<evidence type="ECO:0000256" key="11">
    <source>
        <dbReference type="ARBA" id="ARBA00026103"/>
    </source>
</evidence>
<keyword evidence="25" id="KW-1185">Reference proteome</keyword>
<evidence type="ECO:0000256" key="16">
    <source>
        <dbReference type="ARBA" id="ARBA00031927"/>
    </source>
</evidence>
<feature type="signal peptide" evidence="22">
    <location>
        <begin position="1"/>
        <end position="26"/>
    </location>
</feature>
<sequence length="181" mass="20480">MVLPPLPHKLLTLAFVLRNAPLAANALALTPAKRQVLLGMKKRGFGMGKWNGFGGKVDPTDVSVVAAAAREIEEEANVHVKENDLKERGILMFTFEGGKEILEVHVFLTTNFDGEPSESEEMRPQWYDEEELPFDTMWEDDRIWLPHVLNGKAVYGHFHFSSDENSLVHHELDIMEPENVC</sequence>
<comment type="caution">
    <text evidence="24">The sequence shown here is derived from an EMBL/GenBank/DDBJ whole genome shotgun (WGS) entry which is preliminary data.</text>
</comment>
<comment type="catalytic activity">
    <reaction evidence="7">
        <text>8-oxo-dATP + H2O = 8-oxo-dAMP + diphosphate + H(+)</text>
        <dbReference type="Rhea" id="RHEA:65396"/>
        <dbReference type="ChEBI" id="CHEBI:15377"/>
        <dbReference type="ChEBI" id="CHEBI:15378"/>
        <dbReference type="ChEBI" id="CHEBI:33019"/>
        <dbReference type="ChEBI" id="CHEBI:71361"/>
        <dbReference type="ChEBI" id="CHEBI:172871"/>
    </reaction>
    <physiologicalReaction direction="left-to-right" evidence="7">
        <dbReference type="Rhea" id="RHEA:65397"/>
    </physiologicalReaction>
</comment>
<evidence type="ECO:0000256" key="7">
    <source>
        <dbReference type="ARBA" id="ARBA00024448"/>
    </source>
</evidence>
<evidence type="ECO:0000256" key="22">
    <source>
        <dbReference type="SAM" id="SignalP"/>
    </source>
</evidence>
<evidence type="ECO:0000256" key="4">
    <source>
        <dbReference type="ARBA" id="ARBA00022723"/>
    </source>
</evidence>
<feature type="domain" description="Nudix hydrolase" evidence="23">
    <location>
        <begin position="19"/>
        <end position="149"/>
    </location>
</feature>
<evidence type="ECO:0000256" key="18">
    <source>
        <dbReference type="ARBA" id="ARBA00048002"/>
    </source>
</evidence>
<dbReference type="InterPro" id="IPR000086">
    <property type="entry name" value="NUDIX_hydrolase_dom"/>
</dbReference>
<evidence type="ECO:0000256" key="15">
    <source>
        <dbReference type="ARBA" id="ARBA00030682"/>
    </source>
</evidence>
<keyword evidence="4" id="KW-0479">Metal-binding</keyword>
<comment type="catalytic activity">
    <reaction evidence="20">
        <text>N(6)-methyl-dATP + H2O = N(6)-methyl-dAMP + diphosphate + H(+)</text>
        <dbReference type="Rhea" id="RHEA:67604"/>
        <dbReference type="ChEBI" id="CHEBI:15377"/>
        <dbReference type="ChEBI" id="CHEBI:15378"/>
        <dbReference type="ChEBI" id="CHEBI:33019"/>
        <dbReference type="ChEBI" id="CHEBI:169976"/>
        <dbReference type="ChEBI" id="CHEBI:172872"/>
    </reaction>
    <physiologicalReaction direction="left-to-right" evidence="20">
        <dbReference type="Rhea" id="RHEA:67605"/>
    </physiologicalReaction>
</comment>
<evidence type="ECO:0000256" key="17">
    <source>
        <dbReference type="ARBA" id="ARBA00032071"/>
    </source>
</evidence>
<dbReference type="GO" id="GO:0008413">
    <property type="term" value="F:8-oxo-7,8-dihydroguanosine triphosphate pyrophosphatase activity"/>
    <property type="evidence" value="ECO:0007669"/>
    <property type="project" value="InterPro"/>
</dbReference>
<dbReference type="GO" id="GO:0046872">
    <property type="term" value="F:metal ion binding"/>
    <property type="evidence" value="ECO:0007669"/>
    <property type="project" value="UniProtKB-KW"/>
</dbReference>
<protein>
    <recommendedName>
        <fullName evidence="12">Oxidized purine nucleoside triphosphate hydrolase</fullName>
        <ecNumber evidence="11">3.6.1.56</ecNumber>
    </recommendedName>
    <alternativeName>
        <fullName evidence="16">2-hydroxy-dATP diphosphatase</fullName>
    </alternativeName>
    <alternativeName>
        <fullName evidence="15">7,8-dihydro-8-oxoguanine triphosphatase</fullName>
    </alternativeName>
    <alternativeName>
        <fullName evidence="14">8-oxo-dGTPase</fullName>
    </alternativeName>
    <alternativeName>
        <fullName evidence="17">Methylated purine nucleoside triphosphate hydrolase</fullName>
    </alternativeName>
    <alternativeName>
        <fullName evidence="13">Nucleoside diphosphate-linked moiety X motif 1</fullName>
    </alternativeName>
</protein>
<dbReference type="EC" id="3.6.1.56" evidence="11"/>
<proteinExistence type="inferred from homology"/>
<evidence type="ECO:0000256" key="19">
    <source>
        <dbReference type="ARBA" id="ARBA00048894"/>
    </source>
</evidence>
<keyword evidence="22" id="KW-0732">Signal</keyword>
<dbReference type="PANTHER" id="PTHR43758:SF2">
    <property type="entry name" value="OXIDIZED PURINE NUCLEOSIDE TRIPHOSPHATE HYDROLASE"/>
    <property type="match status" value="1"/>
</dbReference>
<feature type="chain" id="PRO_5035464051" description="Oxidized purine nucleoside triphosphate hydrolase" evidence="22">
    <location>
        <begin position="27"/>
        <end position="181"/>
    </location>
</feature>
<dbReference type="Proteomes" id="UP000794436">
    <property type="component" value="Unassembled WGS sequence"/>
</dbReference>
<evidence type="ECO:0000256" key="20">
    <source>
        <dbReference type="ARBA" id="ARBA00049032"/>
    </source>
</evidence>
<evidence type="ECO:0000256" key="1">
    <source>
        <dbReference type="ARBA" id="ARBA00001946"/>
    </source>
</evidence>
<comment type="cofactor">
    <cofactor evidence="1">
        <name>Mg(2+)</name>
        <dbReference type="ChEBI" id="CHEBI:18420"/>
    </cofactor>
</comment>
<evidence type="ECO:0000313" key="25">
    <source>
        <dbReference type="Proteomes" id="UP000794436"/>
    </source>
</evidence>
<dbReference type="GO" id="GO:0008828">
    <property type="term" value="F:dATP diphosphatase activity"/>
    <property type="evidence" value="ECO:0007669"/>
    <property type="project" value="UniProtKB-EC"/>
</dbReference>
<accession>A0A8K1CBB3</accession>
<dbReference type="EMBL" id="SPLM01000109">
    <property type="protein sequence ID" value="TMW59262.1"/>
    <property type="molecule type" value="Genomic_DNA"/>
</dbReference>
<dbReference type="GO" id="GO:0042262">
    <property type="term" value="P:DNA protection"/>
    <property type="evidence" value="ECO:0007669"/>
    <property type="project" value="InterPro"/>
</dbReference>
<reference evidence="24" key="1">
    <citation type="submission" date="2019-03" db="EMBL/GenBank/DDBJ databases">
        <title>Long read genome sequence of the mycoparasitic Pythium oligandrum ATCC 38472 isolated from sugarbeet rhizosphere.</title>
        <authorList>
            <person name="Gaulin E."/>
        </authorList>
    </citation>
    <scope>NUCLEOTIDE SEQUENCE</scope>
    <source>
        <strain evidence="24">ATCC 38472_TT</strain>
    </source>
</reference>
<evidence type="ECO:0000256" key="12">
    <source>
        <dbReference type="ARBA" id="ARBA00026218"/>
    </source>
</evidence>
<evidence type="ECO:0000256" key="21">
    <source>
        <dbReference type="ARBA" id="ARBA00053094"/>
    </source>
</evidence>
<gene>
    <name evidence="24" type="ORF">Poli38472_004331</name>
</gene>
<comment type="similarity">
    <text evidence="2">Belongs to the Nudix hydrolase family.</text>
</comment>
<dbReference type="InterPro" id="IPR015797">
    <property type="entry name" value="NUDIX_hydrolase-like_dom_sf"/>
</dbReference>
<dbReference type="AlphaFoldDB" id="A0A8K1CBB3"/>
<evidence type="ECO:0000259" key="23">
    <source>
        <dbReference type="PROSITE" id="PS51462"/>
    </source>
</evidence>
<comment type="catalytic activity">
    <reaction evidence="8">
        <text>2-oxo-dATP + H2O = 2-oxo-dAMP + diphosphate + H(+)</text>
        <dbReference type="Rhea" id="RHEA:31583"/>
        <dbReference type="ChEBI" id="CHEBI:15377"/>
        <dbReference type="ChEBI" id="CHEBI:15378"/>
        <dbReference type="ChEBI" id="CHEBI:33019"/>
        <dbReference type="ChEBI" id="CHEBI:63212"/>
        <dbReference type="ChEBI" id="CHEBI:77897"/>
        <dbReference type="EC" id="3.6.1.56"/>
    </reaction>
    <physiologicalReaction direction="left-to-right" evidence="8">
        <dbReference type="Rhea" id="RHEA:31584"/>
    </physiologicalReaction>
</comment>
<dbReference type="PROSITE" id="PS51462">
    <property type="entry name" value="NUDIX"/>
    <property type="match status" value="1"/>
</dbReference>
<dbReference type="Gene3D" id="3.90.79.10">
    <property type="entry name" value="Nucleoside Triphosphate Pyrophosphohydrolase"/>
    <property type="match status" value="1"/>
</dbReference>
<evidence type="ECO:0000256" key="9">
    <source>
        <dbReference type="ARBA" id="ARBA00024486"/>
    </source>
</evidence>
<evidence type="ECO:0000256" key="6">
    <source>
        <dbReference type="ARBA" id="ARBA00022842"/>
    </source>
</evidence>
<comment type="catalytic activity">
    <reaction evidence="18">
        <text>N(6)-methyl-ATP + H2O = N(6)-methyl-AMP + diphosphate + H(+)</text>
        <dbReference type="Rhea" id="RHEA:67608"/>
        <dbReference type="ChEBI" id="CHEBI:15377"/>
        <dbReference type="ChEBI" id="CHEBI:15378"/>
        <dbReference type="ChEBI" id="CHEBI:33019"/>
        <dbReference type="ChEBI" id="CHEBI:144842"/>
        <dbReference type="ChEBI" id="CHEBI:172873"/>
    </reaction>
    <physiologicalReaction direction="left-to-right" evidence="18">
        <dbReference type="Rhea" id="RHEA:67609"/>
    </physiologicalReaction>
</comment>
<organism evidence="24 25">
    <name type="scientific">Pythium oligandrum</name>
    <name type="common">Mycoparasitic fungus</name>
    <dbReference type="NCBI Taxonomy" id="41045"/>
    <lineage>
        <taxon>Eukaryota</taxon>
        <taxon>Sar</taxon>
        <taxon>Stramenopiles</taxon>
        <taxon>Oomycota</taxon>
        <taxon>Peronosporomycetes</taxon>
        <taxon>Pythiales</taxon>
        <taxon>Pythiaceae</taxon>
        <taxon>Pythium</taxon>
    </lineage>
</organism>
<keyword evidence="6" id="KW-0460">Magnesium</keyword>
<comment type="catalytic activity">
    <reaction evidence="19">
        <text>O(6)-methyl-dGTP + H2O = O(6)-methyl-dGMP + diphosphate + H(+)</text>
        <dbReference type="Rhea" id="RHEA:67600"/>
        <dbReference type="ChEBI" id="CHEBI:15377"/>
        <dbReference type="ChEBI" id="CHEBI:15378"/>
        <dbReference type="ChEBI" id="CHEBI:33019"/>
        <dbReference type="ChEBI" id="CHEBI:169974"/>
        <dbReference type="ChEBI" id="CHEBI:169975"/>
    </reaction>
    <physiologicalReaction direction="left-to-right" evidence="19">
        <dbReference type="Rhea" id="RHEA:67601"/>
    </physiologicalReaction>
</comment>
<comment type="catalytic activity">
    <reaction evidence="10">
        <text>2-oxo-ATP + H2O = 2-oxo-AMP + diphosphate + H(+)</text>
        <dbReference type="Rhea" id="RHEA:67392"/>
        <dbReference type="ChEBI" id="CHEBI:15377"/>
        <dbReference type="ChEBI" id="CHEBI:15378"/>
        <dbReference type="ChEBI" id="CHEBI:33019"/>
        <dbReference type="ChEBI" id="CHEBI:71395"/>
        <dbReference type="ChEBI" id="CHEBI:172878"/>
    </reaction>
    <physiologicalReaction direction="left-to-right" evidence="10">
        <dbReference type="Rhea" id="RHEA:67393"/>
    </physiologicalReaction>
</comment>
<evidence type="ECO:0000256" key="14">
    <source>
        <dbReference type="ARBA" id="ARBA00030634"/>
    </source>
</evidence>
<dbReference type="CDD" id="cd03427">
    <property type="entry name" value="NUDIX_MTH1_Nudt1"/>
    <property type="match status" value="1"/>
</dbReference>
<evidence type="ECO:0000256" key="2">
    <source>
        <dbReference type="ARBA" id="ARBA00005582"/>
    </source>
</evidence>
<keyword evidence="5" id="KW-0378">Hydrolase</keyword>
<evidence type="ECO:0000256" key="13">
    <source>
        <dbReference type="ARBA" id="ARBA00029673"/>
    </source>
</evidence>
<comment type="function">
    <text evidence="21">Oxidized purine nucleoside triphosphate hydrolase which is a prominent sanitizer of the oxidized nucleotide pool. Catalyzes the hydrolysis of 2-oxo-dATP (2-hydroxy-dATP) into 2-oxo-dAMP. Also has a significant hydrolase activity toward 2-oxo-ATP, 8-oxo-dGTP and 8-oxo-dATP. Through the hydrolysis of oxidized purine nucleoside triphosphates, prevents their incorporation into DNA and the subsequent transversions A:T to C:G and G:C to T:A. Also catalyzes the hydrolysis of methylated purine nucleoside triphosphate preventing their integration into DNA. Through this antimutagenic activity protects cells from oxidative stress.</text>
</comment>
<dbReference type="GO" id="GO:0005737">
    <property type="term" value="C:cytoplasm"/>
    <property type="evidence" value="ECO:0007669"/>
    <property type="project" value="TreeGrafter"/>
</dbReference>
<dbReference type="PANTHER" id="PTHR43758">
    <property type="entry name" value="7,8-DIHYDRO-8-OXOGUANINE TRIPHOSPHATASE"/>
    <property type="match status" value="1"/>
</dbReference>
<evidence type="ECO:0000256" key="8">
    <source>
        <dbReference type="ARBA" id="ARBA00024459"/>
    </source>
</evidence>
<dbReference type="SUPFAM" id="SSF55811">
    <property type="entry name" value="Nudix"/>
    <property type="match status" value="1"/>
</dbReference>
<name>A0A8K1CBB3_PYTOL</name>
<dbReference type="OrthoDB" id="408303at2759"/>
<evidence type="ECO:0000256" key="10">
    <source>
        <dbReference type="ARBA" id="ARBA00024596"/>
    </source>
</evidence>
<comment type="subunit">
    <text evidence="3">Monomer.</text>
</comment>
<evidence type="ECO:0000256" key="3">
    <source>
        <dbReference type="ARBA" id="ARBA00011245"/>
    </source>
</evidence>
<evidence type="ECO:0000313" key="24">
    <source>
        <dbReference type="EMBL" id="TMW59262.1"/>
    </source>
</evidence>
<comment type="catalytic activity">
    <reaction evidence="9">
        <text>8-oxo-dGTP + H2O = 8-oxo-dGMP + diphosphate + H(+)</text>
        <dbReference type="Rhea" id="RHEA:31575"/>
        <dbReference type="ChEBI" id="CHEBI:15377"/>
        <dbReference type="ChEBI" id="CHEBI:15378"/>
        <dbReference type="ChEBI" id="CHEBI:33019"/>
        <dbReference type="ChEBI" id="CHEBI:63224"/>
        <dbReference type="ChEBI" id="CHEBI:77896"/>
    </reaction>
    <physiologicalReaction direction="left-to-right" evidence="9">
        <dbReference type="Rhea" id="RHEA:31576"/>
    </physiologicalReaction>
</comment>
<evidence type="ECO:0000256" key="5">
    <source>
        <dbReference type="ARBA" id="ARBA00022801"/>
    </source>
</evidence>
<dbReference type="PRINTS" id="PR01403">
    <property type="entry name" value="8OXTPHPHTASE"/>
</dbReference>